<proteinExistence type="predicted"/>
<gene>
    <name evidence="1" type="ORF">FA02_0370</name>
</gene>
<dbReference type="EMBL" id="KJ947870">
    <property type="protein sequence ID" value="AJW30635.1"/>
    <property type="molecule type" value="Genomic_DNA"/>
</dbReference>
<reference evidence="1" key="1">
    <citation type="submission" date="2014-06" db="EMBL/GenBank/DDBJ databases">
        <authorList>
            <person name="Berube P.M."/>
        </authorList>
    </citation>
    <scope>NUCLEOTIDE SEQUENCE</scope>
    <source>
        <strain evidence="1">P0902-H212</strain>
    </source>
</reference>
<organism evidence="1">
    <name type="scientific">Prochlorococcus marinus str. P0902-H212</name>
    <dbReference type="NCBI Taxonomy" id="1620696"/>
    <lineage>
        <taxon>Bacteria</taxon>
        <taxon>Bacillati</taxon>
        <taxon>Cyanobacteriota</taxon>
        <taxon>Cyanophyceae</taxon>
        <taxon>Synechococcales</taxon>
        <taxon>Prochlorococcaceae</taxon>
        <taxon>Prochlorococcus</taxon>
    </lineage>
</organism>
<protein>
    <submittedName>
        <fullName evidence="1">Uncharacterized protein</fullName>
    </submittedName>
</protein>
<accession>A0A0D5A2X8</accession>
<name>A0A0D5A2X8_PROMR</name>
<dbReference type="AlphaFoldDB" id="A0A0D5A2X8"/>
<evidence type="ECO:0000313" key="1">
    <source>
        <dbReference type="EMBL" id="AJW30635.1"/>
    </source>
</evidence>
<sequence length="57" mass="6572">MRFAISLGMLMGMTHGWHVSKSYATTNQFNDTYFQSEVNQLPAYSFLKSKNTGWSFN</sequence>